<gene>
    <name evidence="1" type="ORF">HNQ94_003420</name>
</gene>
<proteinExistence type="predicted"/>
<protein>
    <submittedName>
        <fullName evidence="1">Uncharacterized protein</fullName>
    </submittedName>
</protein>
<name>A0A841Q8X9_9BACI</name>
<dbReference type="Proteomes" id="UP000581688">
    <property type="component" value="Unassembled WGS sequence"/>
</dbReference>
<organism evidence="1 2">
    <name type="scientific">Salirhabdus euzebyi</name>
    <dbReference type="NCBI Taxonomy" id="394506"/>
    <lineage>
        <taxon>Bacteria</taxon>
        <taxon>Bacillati</taxon>
        <taxon>Bacillota</taxon>
        <taxon>Bacilli</taxon>
        <taxon>Bacillales</taxon>
        <taxon>Bacillaceae</taxon>
        <taxon>Salirhabdus</taxon>
    </lineage>
</organism>
<accession>A0A841Q8X9</accession>
<evidence type="ECO:0000313" key="2">
    <source>
        <dbReference type="Proteomes" id="UP000581688"/>
    </source>
</evidence>
<dbReference type="EMBL" id="JACHGH010000013">
    <property type="protein sequence ID" value="MBB6454931.1"/>
    <property type="molecule type" value="Genomic_DNA"/>
</dbReference>
<dbReference type="RefSeq" id="WP_174497259.1">
    <property type="nucleotide sequence ID" value="NZ_CADDWK010000013.1"/>
</dbReference>
<keyword evidence="2" id="KW-1185">Reference proteome</keyword>
<evidence type="ECO:0000313" key="1">
    <source>
        <dbReference type="EMBL" id="MBB6454931.1"/>
    </source>
</evidence>
<comment type="caution">
    <text evidence="1">The sequence shown here is derived from an EMBL/GenBank/DDBJ whole genome shotgun (WGS) entry which is preliminary data.</text>
</comment>
<dbReference type="AlphaFoldDB" id="A0A841Q8X9"/>
<reference evidence="1 2" key="1">
    <citation type="submission" date="2020-08" db="EMBL/GenBank/DDBJ databases">
        <title>Genomic Encyclopedia of Type Strains, Phase IV (KMG-IV): sequencing the most valuable type-strain genomes for metagenomic binning, comparative biology and taxonomic classification.</title>
        <authorList>
            <person name="Goeker M."/>
        </authorList>
    </citation>
    <scope>NUCLEOTIDE SEQUENCE [LARGE SCALE GENOMIC DNA]</scope>
    <source>
        <strain evidence="1 2">DSM 19612</strain>
    </source>
</reference>
<sequence length="55" mass="6274">MKKKNVENVEIEQVEIPEIEHQTEHPDDAEINLQNVNFAPGENSYLTGTEDHQNG</sequence>